<proteinExistence type="inferred from homology"/>
<protein>
    <recommendedName>
        <fullName evidence="7">Pre-mRNA-splicing factor SLU7</fullName>
    </recommendedName>
</protein>
<evidence type="ECO:0000256" key="2">
    <source>
        <dbReference type="ARBA" id="ARBA00007203"/>
    </source>
</evidence>
<reference evidence="10" key="2">
    <citation type="submission" date="2024-10" db="UniProtKB">
        <authorList>
            <consortium name="EnsemblProtists"/>
        </authorList>
    </citation>
    <scope>IDENTIFICATION</scope>
</reference>
<keyword evidence="6 7" id="KW-0539">Nucleus</keyword>
<feature type="domain" description="Pre-mRNA-splicing factor SLU7" evidence="9">
    <location>
        <begin position="136"/>
        <end position="411"/>
    </location>
</feature>
<keyword evidence="3 7" id="KW-0507">mRNA processing</keyword>
<reference evidence="11" key="1">
    <citation type="journal article" date="2013" name="Nature">
        <title>Pan genome of the phytoplankton Emiliania underpins its global distribution.</title>
        <authorList>
            <person name="Read B.A."/>
            <person name="Kegel J."/>
            <person name="Klute M.J."/>
            <person name="Kuo A."/>
            <person name="Lefebvre S.C."/>
            <person name="Maumus F."/>
            <person name="Mayer C."/>
            <person name="Miller J."/>
            <person name="Monier A."/>
            <person name="Salamov A."/>
            <person name="Young J."/>
            <person name="Aguilar M."/>
            <person name="Claverie J.M."/>
            <person name="Frickenhaus S."/>
            <person name="Gonzalez K."/>
            <person name="Herman E.K."/>
            <person name="Lin Y.C."/>
            <person name="Napier J."/>
            <person name="Ogata H."/>
            <person name="Sarno A.F."/>
            <person name="Shmutz J."/>
            <person name="Schroeder D."/>
            <person name="de Vargas C."/>
            <person name="Verret F."/>
            <person name="von Dassow P."/>
            <person name="Valentin K."/>
            <person name="Van de Peer Y."/>
            <person name="Wheeler G."/>
            <person name="Dacks J.B."/>
            <person name="Delwiche C.F."/>
            <person name="Dyhrman S.T."/>
            <person name="Glockner G."/>
            <person name="John U."/>
            <person name="Richards T."/>
            <person name="Worden A.Z."/>
            <person name="Zhang X."/>
            <person name="Grigoriev I.V."/>
            <person name="Allen A.E."/>
            <person name="Bidle K."/>
            <person name="Borodovsky M."/>
            <person name="Bowler C."/>
            <person name="Brownlee C."/>
            <person name="Cock J.M."/>
            <person name="Elias M."/>
            <person name="Gladyshev V.N."/>
            <person name="Groth M."/>
            <person name="Guda C."/>
            <person name="Hadaegh A."/>
            <person name="Iglesias-Rodriguez M.D."/>
            <person name="Jenkins J."/>
            <person name="Jones B.M."/>
            <person name="Lawson T."/>
            <person name="Leese F."/>
            <person name="Lindquist E."/>
            <person name="Lobanov A."/>
            <person name="Lomsadze A."/>
            <person name="Malik S.B."/>
            <person name="Marsh M.E."/>
            <person name="Mackinder L."/>
            <person name="Mock T."/>
            <person name="Mueller-Roeber B."/>
            <person name="Pagarete A."/>
            <person name="Parker M."/>
            <person name="Probert I."/>
            <person name="Quesneville H."/>
            <person name="Raines C."/>
            <person name="Rensing S.A."/>
            <person name="Riano-Pachon D.M."/>
            <person name="Richier S."/>
            <person name="Rokitta S."/>
            <person name="Shiraiwa Y."/>
            <person name="Soanes D.M."/>
            <person name="van der Giezen M."/>
            <person name="Wahlund T.M."/>
            <person name="Williams B."/>
            <person name="Wilson W."/>
            <person name="Wolfe G."/>
            <person name="Wurch L.L."/>
        </authorList>
    </citation>
    <scope>NUCLEOTIDE SEQUENCE</scope>
</reference>
<dbReference type="GO" id="GO:0030628">
    <property type="term" value="F:pre-mRNA 3'-splice site binding"/>
    <property type="evidence" value="ECO:0007669"/>
    <property type="project" value="UniProtKB-UniRule"/>
</dbReference>
<evidence type="ECO:0000313" key="10">
    <source>
        <dbReference type="EnsemblProtists" id="EOD41716"/>
    </source>
</evidence>
<dbReference type="PaxDb" id="2903-EOD41716"/>
<evidence type="ECO:0000256" key="4">
    <source>
        <dbReference type="ARBA" id="ARBA00022728"/>
    </source>
</evidence>
<comment type="subunit">
    <text evidence="7">Associated with the spliceosome.</text>
</comment>
<evidence type="ECO:0000313" key="11">
    <source>
        <dbReference type="Proteomes" id="UP000013827"/>
    </source>
</evidence>
<dbReference type="GO" id="GO:0005681">
    <property type="term" value="C:spliceosomal complex"/>
    <property type="evidence" value="ECO:0007669"/>
    <property type="project" value="UniProtKB-UniRule"/>
</dbReference>
<dbReference type="PANTHER" id="PTHR12942">
    <property type="entry name" value="STEP II SPLICING FACTOR SLU7"/>
    <property type="match status" value="1"/>
</dbReference>
<comment type="similarity">
    <text evidence="2 7">Belongs to the SLU7 family.</text>
</comment>
<accession>A0A0D3L131</accession>
<organism evidence="10 11">
    <name type="scientific">Emiliania huxleyi (strain CCMP1516)</name>
    <dbReference type="NCBI Taxonomy" id="280463"/>
    <lineage>
        <taxon>Eukaryota</taxon>
        <taxon>Haptista</taxon>
        <taxon>Haptophyta</taxon>
        <taxon>Prymnesiophyceae</taxon>
        <taxon>Isochrysidales</taxon>
        <taxon>Noelaerhabdaceae</taxon>
        <taxon>Emiliania</taxon>
    </lineage>
</organism>
<feature type="compositionally biased region" description="Basic and acidic residues" evidence="8">
    <location>
        <begin position="174"/>
        <end position="183"/>
    </location>
</feature>
<dbReference type="RefSeq" id="XP_005794145.1">
    <property type="nucleotide sequence ID" value="XM_005794088.1"/>
</dbReference>
<evidence type="ECO:0000256" key="6">
    <source>
        <dbReference type="ARBA" id="ARBA00023242"/>
    </source>
</evidence>
<evidence type="ECO:0000259" key="9">
    <source>
        <dbReference type="Pfam" id="PF11708"/>
    </source>
</evidence>
<comment type="function">
    <text evidence="7">Involved in pre-mRNA splicing.</text>
</comment>
<dbReference type="PANTHER" id="PTHR12942:SF2">
    <property type="entry name" value="PRE-MRNA-SPLICING FACTOR SLU7"/>
    <property type="match status" value="1"/>
</dbReference>
<dbReference type="AlphaFoldDB" id="A0A0D3L131"/>
<dbReference type="GeneID" id="17286986"/>
<sequence>MSGLKSSEDRRRERELEEARKAGTIPAERDADGNEINPHIPQFMAQAPWYLNAEGPGLKHQKNLKQKGQVASATDFKPRGQKAGPAATYFRKGACTNCGAMTHSTKDCVERPRKKGARYSGKDIKPDEVTVDMAYDYAGKRDHWAQFDPAAHMDKIRAHEAEAEVRRKAAQQKKLGELAARERKRERRGKGKEGGEGDSATDTDTDGSVGPSDDEKVDEAEQVIIGQDVKAPAGKAKASVRNLRIREDTAKYLLNLDVNSAYYDPKTRSMRDNPLRGSALADASTFAGDNFQRATGDAVQMAQLQLYEFEAYEKGQSMQMNADPTTVEMMNKIYREKKEKLKDTRSNKILEKYGGQQHLAAPPKELLFAQTEDYVEYDRSGGLRAGKEKAVAKSRYEEDVLEQNHLAVWGSHFDTTTFRWGYADDHSTLRNSYSTGAAGRRAREMAAAALSAPAA</sequence>
<evidence type="ECO:0000256" key="5">
    <source>
        <dbReference type="ARBA" id="ARBA00023187"/>
    </source>
</evidence>
<dbReference type="eggNOG" id="KOG2560">
    <property type="taxonomic scope" value="Eukaryota"/>
</dbReference>
<feature type="region of interest" description="Disordered" evidence="8">
    <location>
        <begin position="162"/>
        <end position="216"/>
    </location>
</feature>
<keyword evidence="11" id="KW-1185">Reference proteome</keyword>
<feature type="compositionally biased region" description="Basic and acidic residues" evidence="8">
    <location>
        <begin position="1"/>
        <end position="32"/>
    </location>
</feature>
<evidence type="ECO:0000256" key="3">
    <source>
        <dbReference type="ARBA" id="ARBA00022664"/>
    </source>
</evidence>
<dbReference type="InterPro" id="IPR039974">
    <property type="entry name" value="Splicing_factor_SLU7"/>
</dbReference>
<dbReference type="EnsemblProtists" id="EOD41716">
    <property type="protein sequence ID" value="EOD41716"/>
    <property type="gene ID" value="EMIHUDRAFT_414359"/>
</dbReference>
<evidence type="ECO:0000256" key="7">
    <source>
        <dbReference type="RuleBase" id="RU367071"/>
    </source>
</evidence>
<dbReference type="InterPro" id="IPR021715">
    <property type="entry name" value="Slu7_dom"/>
</dbReference>
<feature type="region of interest" description="Disordered" evidence="8">
    <location>
        <begin position="1"/>
        <end position="37"/>
    </location>
</feature>
<dbReference type="GO" id="GO:0000398">
    <property type="term" value="P:mRNA splicing, via spliceosome"/>
    <property type="evidence" value="ECO:0007669"/>
    <property type="project" value="UniProtKB-UniRule"/>
</dbReference>
<comment type="subcellular location">
    <subcellularLocation>
        <location evidence="1 7">Nucleus</location>
    </subcellularLocation>
</comment>
<dbReference type="Pfam" id="PF11708">
    <property type="entry name" value="Slu7"/>
    <property type="match status" value="1"/>
</dbReference>
<keyword evidence="5 7" id="KW-0508">mRNA splicing</keyword>
<dbReference type="Proteomes" id="UP000013827">
    <property type="component" value="Unassembled WGS sequence"/>
</dbReference>
<keyword evidence="4 7" id="KW-0747">Spliceosome</keyword>
<dbReference type="HOGENOM" id="CLU_019317_3_1_1"/>
<dbReference type="OMA" id="KYAWESQ"/>
<dbReference type="STRING" id="2903.R1G0Z5"/>
<evidence type="ECO:0000256" key="1">
    <source>
        <dbReference type="ARBA" id="ARBA00004123"/>
    </source>
</evidence>
<name>A0A0D3L131_EMIH1</name>
<dbReference type="KEGG" id="ehx:EMIHUDRAFT_414359"/>
<evidence type="ECO:0000256" key="8">
    <source>
        <dbReference type="SAM" id="MobiDB-lite"/>
    </source>
</evidence>